<keyword evidence="2" id="KW-0479">Metal-binding</keyword>
<evidence type="ECO:0000256" key="6">
    <source>
        <dbReference type="SAM" id="MobiDB-lite"/>
    </source>
</evidence>
<gene>
    <name evidence="7" type="ORF">JD844_011179</name>
</gene>
<feature type="region of interest" description="Disordered" evidence="6">
    <location>
        <begin position="174"/>
        <end position="209"/>
    </location>
</feature>
<dbReference type="EMBL" id="JAIPUX010000439">
    <property type="protein sequence ID" value="KAH0629246.1"/>
    <property type="molecule type" value="Genomic_DNA"/>
</dbReference>
<keyword evidence="3" id="KW-0863">Zinc-finger</keyword>
<evidence type="ECO:0000313" key="8">
    <source>
        <dbReference type="Proteomes" id="UP000826234"/>
    </source>
</evidence>
<keyword evidence="5" id="KW-0539">Nucleus</keyword>
<accession>A0ABQ7TI35</accession>
<evidence type="ECO:0000256" key="5">
    <source>
        <dbReference type="ARBA" id="ARBA00023242"/>
    </source>
</evidence>
<reference evidence="7 8" key="1">
    <citation type="journal article" date="2022" name="Gigascience">
        <title>A chromosome-level genome assembly and annotation of the desert horned lizard, Phrynosoma platyrhinos, provides insight into chromosomal rearrangements among reptiles.</title>
        <authorList>
            <person name="Koochekian N."/>
            <person name="Ascanio A."/>
            <person name="Farleigh K."/>
            <person name="Card D.C."/>
            <person name="Schield D.R."/>
            <person name="Castoe T.A."/>
            <person name="Jezkova T."/>
        </authorList>
    </citation>
    <scope>NUCLEOTIDE SEQUENCE [LARGE SCALE GENOMIC DNA]</scope>
    <source>
        <strain evidence="7">NK-2021</strain>
    </source>
</reference>
<evidence type="ECO:0000256" key="2">
    <source>
        <dbReference type="ARBA" id="ARBA00022723"/>
    </source>
</evidence>
<dbReference type="PRINTS" id="PR01217">
    <property type="entry name" value="PRICHEXTENSN"/>
</dbReference>
<dbReference type="Proteomes" id="UP000826234">
    <property type="component" value="Unassembled WGS sequence"/>
</dbReference>
<evidence type="ECO:0000313" key="7">
    <source>
        <dbReference type="EMBL" id="KAH0629246.1"/>
    </source>
</evidence>
<feature type="compositionally biased region" description="Low complexity" evidence="6">
    <location>
        <begin position="187"/>
        <end position="209"/>
    </location>
</feature>
<organism evidence="7 8">
    <name type="scientific">Phrynosoma platyrhinos</name>
    <name type="common">Desert horned lizard</name>
    <dbReference type="NCBI Taxonomy" id="52577"/>
    <lineage>
        <taxon>Eukaryota</taxon>
        <taxon>Metazoa</taxon>
        <taxon>Chordata</taxon>
        <taxon>Craniata</taxon>
        <taxon>Vertebrata</taxon>
        <taxon>Euteleostomi</taxon>
        <taxon>Lepidosauria</taxon>
        <taxon>Squamata</taxon>
        <taxon>Bifurcata</taxon>
        <taxon>Unidentata</taxon>
        <taxon>Episquamata</taxon>
        <taxon>Toxicofera</taxon>
        <taxon>Iguania</taxon>
        <taxon>Phrynosomatidae</taxon>
        <taxon>Phrynosomatinae</taxon>
        <taxon>Phrynosoma</taxon>
    </lineage>
</organism>
<protein>
    <recommendedName>
        <fullName evidence="9">Zinc finger protein 207</fullName>
    </recommendedName>
</protein>
<evidence type="ECO:0008006" key="9">
    <source>
        <dbReference type="Google" id="ProtNLM"/>
    </source>
</evidence>
<dbReference type="PANTHER" id="PTHR23215:SF0">
    <property type="entry name" value="BUB3-INTERACTING AND GLEBS MOTIF-CONTAINING PROTEIN ZNF207"/>
    <property type="match status" value="1"/>
</dbReference>
<dbReference type="PANTHER" id="PTHR23215">
    <property type="entry name" value="ZINC FINGER PROTEIN 207"/>
    <property type="match status" value="1"/>
</dbReference>
<name>A0ABQ7TI35_PHRPL</name>
<feature type="compositionally biased region" description="Low complexity" evidence="6">
    <location>
        <begin position="130"/>
        <end position="145"/>
    </location>
</feature>
<sequence>MEGIPEKDMDERRRLLEQKTQGIPPLMAGVPPMMPGMPPVMPGMPPGMMPMGGMMPPGPGIPPLMPGMPPGMPPPVGPRPGLPPMTQAQPVTAPGVLNRPPAPVVAAPTPQPPVTKPLFPSAGQMGTPVTSSSTTSSNSELSAPSKALFPSTAQAQATVPGPVGTDFKPLNNVPATTTEPPKPTFPAYTQSTTSTTSTTNSTAAKPATSITSKPATLTTTSATSKLIHPDEDISLEERRAQLPKYQRNLPRPGQASMGNPPVGPIGGQYGAHHQGMPGYLPGGMPPYGQGPPMVPPYQGGPPRPPMGMRPPVMSQGGRY</sequence>
<feature type="compositionally biased region" description="Pro residues" evidence="6">
    <location>
        <begin position="290"/>
        <end position="308"/>
    </location>
</feature>
<comment type="subcellular location">
    <subcellularLocation>
        <location evidence="1">Nucleus</location>
    </subcellularLocation>
</comment>
<keyword evidence="8" id="KW-1185">Reference proteome</keyword>
<evidence type="ECO:0000256" key="4">
    <source>
        <dbReference type="ARBA" id="ARBA00022833"/>
    </source>
</evidence>
<feature type="region of interest" description="Disordered" evidence="6">
    <location>
        <begin position="290"/>
        <end position="319"/>
    </location>
</feature>
<keyword evidence="4" id="KW-0862">Zinc</keyword>
<feature type="region of interest" description="Disordered" evidence="6">
    <location>
        <begin position="122"/>
        <end position="145"/>
    </location>
</feature>
<comment type="caution">
    <text evidence="7">The sequence shown here is derived from an EMBL/GenBank/DDBJ whole genome shotgun (WGS) entry which is preliminary data.</text>
</comment>
<evidence type="ECO:0000256" key="1">
    <source>
        <dbReference type="ARBA" id="ARBA00004123"/>
    </source>
</evidence>
<proteinExistence type="predicted"/>
<evidence type="ECO:0000256" key="3">
    <source>
        <dbReference type="ARBA" id="ARBA00022771"/>
    </source>
</evidence>